<evidence type="ECO:0008006" key="5">
    <source>
        <dbReference type="Google" id="ProtNLM"/>
    </source>
</evidence>
<sequence length="132" mass="15173">MNSERNSEVAKFIQAHLENSPYTVEEITLLLGFRGPDMVEGFLRGDRKVPLDKVHVLAEALGCDRRQLFESVLRSWFGIEFLDAIKEIFAGGSSSFTEQEWIRFLRELYGENIPELTPALRRRLRLFASVPS</sequence>
<comment type="caution">
    <text evidence="1">The sequence shown here is derived from an EMBL/GenBank/DDBJ whole genome shotgun (WGS) entry which is preliminary data.</text>
</comment>
<evidence type="ECO:0000313" key="1">
    <source>
        <dbReference type="EMBL" id="NEI50354.1"/>
    </source>
</evidence>
<evidence type="ECO:0000313" key="4">
    <source>
        <dbReference type="Proteomes" id="UP000661163"/>
    </source>
</evidence>
<keyword evidence="2" id="KW-0614">Plasmid</keyword>
<proteinExistence type="predicted"/>
<dbReference type="Proteomes" id="UP000291892">
    <property type="component" value="Unassembled WGS sequence"/>
</dbReference>
<reference evidence="1 4" key="2">
    <citation type="submission" date="2019-12" db="EMBL/GenBank/DDBJ databases">
        <title>Rhizobium genotypes associated with high levels of biological nitrogen fixation by grain legumes in a temperate-maritime cropping system.</title>
        <authorList>
            <person name="Maluk M."/>
            <person name="Francesc Ferrando Molina F."/>
            <person name="Lopez Del Egido L."/>
            <person name="Lafos M."/>
            <person name="Langarica-Fuentes A."/>
            <person name="Gebre Yohannes G."/>
            <person name="Young M.W."/>
            <person name="Martin P."/>
            <person name="Gantlett R."/>
            <person name="Kenicer G."/>
            <person name="Hawes C."/>
            <person name="Begg G.S."/>
            <person name="Quilliam R.S."/>
            <person name="Squire G.R."/>
            <person name="Poole P.S."/>
            <person name="Young P.W."/>
            <person name="Iannetta P.M."/>
            <person name="James E.K."/>
        </authorList>
    </citation>
    <scope>NUCLEOTIDE SEQUENCE [LARGE SCALE GENOMIC DNA]</scope>
    <source>
        <strain evidence="1 4">JHI985</strain>
    </source>
</reference>
<geneLocation type="plasmid" evidence="2">
    <name>pSM42_Rh02_Rh04</name>
</geneLocation>
<dbReference type="EMBL" id="SIKX01000003">
    <property type="protein sequence ID" value="TBF05586.1"/>
    <property type="molecule type" value="Genomic_DNA"/>
</dbReference>
<dbReference type="EMBL" id="WUFC01000019">
    <property type="protein sequence ID" value="NEI50354.1"/>
    <property type="molecule type" value="Genomic_DNA"/>
</dbReference>
<accession>A0AAE5C398</accession>
<dbReference type="RefSeq" id="WP_130706922.1">
    <property type="nucleotide sequence ID" value="NZ_JAJAEH010000008.1"/>
</dbReference>
<protein>
    <recommendedName>
        <fullName evidence="5">XRE family transcriptional regulator</fullName>
    </recommendedName>
</protein>
<organism evidence="1 4">
    <name type="scientific">Rhizobium ruizarguesonis</name>
    <dbReference type="NCBI Taxonomy" id="2081791"/>
    <lineage>
        <taxon>Bacteria</taxon>
        <taxon>Pseudomonadati</taxon>
        <taxon>Pseudomonadota</taxon>
        <taxon>Alphaproteobacteria</taxon>
        <taxon>Hyphomicrobiales</taxon>
        <taxon>Rhizobiaceae</taxon>
        <taxon>Rhizobium/Agrobacterium group</taxon>
        <taxon>Rhizobium</taxon>
    </lineage>
</organism>
<dbReference type="Proteomes" id="UP000661163">
    <property type="component" value="Unassembled WGS sequence"/>
</dbReference>
<name>A0AAE5C398_9HYPH</name>
<evidence type="ECO:0000313" key="2">
    <source>
        <dbReference type="EMBL" id="TBF05586.1"/>
    </source>
</evidence>
<reference evidence="2 3" key="1">
    <citation type="submission" date="2019-02" db="EMBL/GenBank/DDBJ databases">
        <title>The genomic architecture of introgression among sibling species of bacteria.</title>
        <authorList>
            <person name="Cavassim M.I.A."/>
            <person name="Moeskjaer S."/>
            <person name="Moslemi C."/>
            <person name="Fields B."/>
            <person name="Bachmann A."/>
            <person name="Vilhjalmsson B."/>
            <person name="Schierup M.H."/>
            <person name="Young J.P.W."/>
            <person name="Andersen S.U."/>
        </authorList>
    </citation>
    <scope>NUCLEOTIDE SEQUENCE [LARGE SCALE GENOMIC DNA]</scope>
    <source>
        <strain evidence="2 3">SM42</strain>
        <plasmid evidence="2">pSM42_Rh02_Rh04</plasmid>
    </source>
</reference>
<evidence type="ECO:0000313" key="3">
    <source>
        <dbReference type="Proteomes" id="UP000291892"/>
    </source>
</evidence>
<dbReference type="AlphaFoldDB" id="A0AAE5C398"/>
<gene>
    <name evidence="2" type="ORF">ELG94_33565</name>
    <name evidence="1" type="ORF">GR217_21960</name>
</gene>